<sequence>MGFPLGPLCRLSHFMNREFSFYSQNNFNQILEEFIQSPSIDDQGRPIQPTQEELMDMWIKAVGGVHKGRVYGLGSEFSLSHHTSGLCGSYFSSHCSFDVDEFEQLNRKVAITPQTRGARPALNRENPAEQAC</sequence>
<accession>A0A1S4BIM5</accession>
<reference evidence="1" key="1">
    <citation type="submission" date="2025-08" db="UniProtKB">
        <authorList>
            <consortium name="RefSeq"/>
        </authorList>
    </citation>
    <scope>IDENTIFICATION</scope>
</reference>
<protein>
    <submittedName>
        <fullName evidence="1">Uncharacterized protein</fullName>
    </submittedName>
</protein>
<dbReference type="PaxDb" id="4097-A0A1S4BIM5"/>
<dbReference type="RefSeq" id="XP_016488719.1">
    <property type="nucleotide sequence ID" value="XM_016633233.1"/>
</dbReference>
<gene>
    <name evidence="1" type="primary">LOC107808693</name>
</gene>
<name>A0A1S4BIM5_TOBAC</name>
<evidence type="ECO:0000313" key="1">
    <source>
        <dbReference type="RefSeq" id="XP_016488719.1"/>
    </source>
</evidence>
<dbReference type="AlphaFoldDB" id="A0A1S4BIM5"/>
<dbReference type="KEGG" id="nta:107808693"/>
<dbReference type="OrthoDB" id="1304715at2759"/>
<proteinExistence type="predicted"/>
<organism evidence="1">
    <name type="scientific">Nicotiana tabacum</name>
    <name type="common">Common tobacco</name>
    <dbReference type="NCBI Taxonomy" id="4097"/>
    <lineage>
        <taxon>Eukaryota</taxon>
        <taxon>Viridiplantae</taxon>
        <taxon>Streptophyta</taxon>
        <taxon>Embryophyta</taxon>
        <taxon>Tracheophyta</taxon>
        <taxon>Spermatophyta</taxon>
        <taxon>Magnoliopsida</taxon>
        <taxon>eudicotyledons</taxon>
        <taxon>Gunneridae</taxon>
        <taxon>Pentapetalae</taxon>
        <taxon>asterids</taxon>
        <taxon>lamiids</taxon>
        <taxon>Solanales</taxon>
        <taxon>Solanaceae</taxon>
        <taxon>Nicotianoideae</taxon>
        <taxon>Nicotianeae</taxon>
        <taxon>Nicotiana</taxon>
    </lineage>
</organism>